<dbReference type="Pfam" id="PF00569">
    <property type="entry name" value="ZZ"/>
    <property type="match status" value="1"/>
</dbReference>
<evidence type="ECO:0000256" key="3">
    <source>
        <dbReference type="ARBA" id="ARBA00022833"/>
    </source>
</evidence>
<dbReference type="InterPro" id="IPR043145">
    <property type="entry name" value="Znf_ZZ_sf"/>
</dbReference>
<dbReference type="InterPro" id="IPR013083">
    <property type="entry name" value="Znf_RING/FYVE/PHD"/>
</dbReference>
<dbReference type="RefSeq" id="XP_001420760.1">
    <property type="nucleotide sequence ID" value="XM_001420723.1"/>
</dbReference>
<dbReference type="EMBL" id="CP000592">
    <property type="protein sequence ID" value="ABO99053.1"/>
    <property type="molecule type" value="Genomic_DNA"/>
</dbReference>
<dbReference type="PROSITE" id="PS50135">
    <property type="entry name" value="ZF_ZZ_2"/>
    <property type="match status" value="1"/>
</dbReference>
<evidence type="ECO:0000313" key="8">
    <source>
        <dbReference type="EMBL" id="ABO99053.1"/>
    </source>
</evidence>
<keyword evidence="2 4" id="KW-0863">Zinc-finger</keyword>
<dbReference type="Proteomes" id="UP000001568">
    <property type="component" value="Chromosome 12"/>
</dbReference>
<dbReference type="Gene3D" id="3.30.40.10">
    <property type="entry name" value="Zinc/RING finger domain, C3HC4 (zinc finger)"/>
    <property type="match status" value="1"/>
</dbReference>
<evidence type="ECO:0000259" key="6">
    <source>
        <dbReference type="PROSITE" id="PS50089"/>
    </source>
</evidence>
<accession>A4S5E2</accession>
<dbReference type="STRING" id="436017.A4S5E2"/>
<dbReference type="GO" id="GO:0061630">
    <property type="term" value="F:ubiquitin protein ligase activity"/>
    <property type="evidence" value="ECO:0007669"/>
    <property type="project" value="TreeGrafter"/>
</dbReference>
<dbReference type="PROSITE" id="PS50089">
    <property type="entry name" value="ZF_RING_2"/>
    <property type="match status" value="1"/>
</dbReference>
<proteinExistence type="predicted"/>
<dbReference type="eggNOG" id="KOG4159">
    <property type="taxonomic scope" value="Eukaryota"/>
</dbReference>
<dbReference type="SUPFAM" id="SSF57850">
    <property type="entry name" value="RING/U-box"/>
    <property type="match status" value="2"/>
</dbReference>
<dbReference type="Gene3D" id="3.30.60.90">
    <property type="match status" value="1"/>
</dbReference>
<dbReference type="AlphaFoldDB" id="A4S5E2"/>
<dbReference type="GO" id="GO:0008270">
    <property type="term" value="F:zinc ion binding"/>
    <property type="evidence" value="ECO:0007669"/>
    <property type="project" value="UniProtKB-KW"/>
</dbReference>
<dbReference type="SMART" id="SM00291">
    <property type="entry name" value="ZnF_ZZ"/>
    <property type="match status" value="1"/>
</dbReference>
<dbReference type="GO" id="GO:0043161">
    <property type="term" value="P:proteasome-mediated ubiquitin-dependent protein catabolic process"/>
    <property type="evidence" value="ECO:0007669"/>
    <property type="project" value="TreeGrafter"/>
</dbReference>
<evidence type="ECO:0000256" key="4">
    <source>
        <dbReference type="PROSITE-ProRule" id="PRU00228"/>
    </source>
</evidence>
<evidence type="ECO:0008006" key="10">
    <source>
        <dbReference type="Google" id="ProtNLM"/>
    </source>
</evidence>
<dbReference type="InterPro" id="IPR001841">
    <property type="entry name" value="Znf_RING"/>
</dbReference>
<name>A4S5E2_OSTLU</name>
<feature type="domain" description="ZZ-type" evidence="7">
    <location>
        <begin position="311"/>
        <end position="382"/>
    </location>
</feature>
<dbReference type="OMA" id="HTPEHQF"/>
<dbReference type="InterPro" id="IPR000433">
    <property type="entry name" value="Znf_ZZ"/>
</dbReference>
<dbReference type="eggNOG" id="KOG4582">
    <property type="taxonomic scope" value="Eukaryota"/>
</dbReference>
<evidence type="ECO:0000256" key="1">
    <source>
        <dbReference type="ARBA" id="ARBA00022723"/>
    </source>
</evidence>
<keyword evidence="9" id="KW-1185">Reference proteome</keyword>
<feature type="domain" description="RING-type" evidence="6">
    <location>
        <begin position="14"/>
        <end position="54"/>
    </location>
</feature>
<reference evidence="8 9" key="1">
    <citation type="journal article" date="2007" name="Proc. Natl. Acad. Sci. U.S.A.">
        <title>The tiny eukaryote Ostreococcus provides genomic insights into the paradox of plankton speciation.</title>
        <authorList>
            <person name="Palenik B."/>
            <person name="Grimwood J."/>
            <person name="Aerts A."/>
            <person name="Rouze P."/>
            <person name="Salamov A."/>
            <person name="Putnam N."/>
            <person name="Dupont C."/>
            <person name="Jorgensen R."/>
            <person name="Derelle E."/>
            <person name="Rombauts S."/>
            <person name="Zhou K."/>
            <person name="Otillar R."/>
            <person name="Merchant S.S."/>
            <person name="Podell S."/>
            <person name="Gaasterland T."/>
            <person name="Napoli C."/>
            <person name="Gendler K."/>
            <person name="Manuell A."/>
            <person name="Tai V."/>
            <person name="Vallon O."/>
            <person name="Piganeau G."/>
            <person name="Jancek S."/>
            <person name="Heijde M."/>
            <person name="Jabbari K."/>
            <person name="Bowler C."/>
            <person name="Lohr M."/>
            <person name="Robbens S."/>
            <person name="Werner G."/>
            <person name="Dubchak I."/>
            <person name="Pazour G.J."/>
            <person name="Ren Q."/>
            <person name="Paulsen I."/>
            <person name="Delwiche C."/>
            <person name="Schmutz J."/>
            <person name="Rokhsar D."/>
            <person name="Van de Peer Y."/>
            <person name="Moreau H."/>
            <person name="Grigoriev I.V."/>
        </authorList>
    </citation>
    <scope>NUCLEOTIDE SEQUENCE [LARGE SCALE GENOMIC DNA]</scope>
    <source>
        <strain evidence="8 9">CCE9901</strain>
    </source>
</reference>
<dbReference type="KEGG" id="olu:OSTLU_26731"/>
<keyword evidence="3" id="KW-0862">Zinc</keyword>
<dbReference type="PANTHER" id="PTHR15898:SF13">
    <property type="entry name" value="BIFUNCTIONAL APOPTOSIS REGULATOR"/>
    <property type="match status" value="1"/>
</dbReference>
<evidence type="ECO:0000256" key="2">
    <source>
        <dbReference type="ARBA" id="ARBA00022771"/>
    </source>
</evidence>
<feature type="compositionally biased region" description="Acidic residues" evidence="5">
    <location>
        <begin position="415"/>
        <end position="446"/>
    </location>
</feature>
<gene>
    <name evidence="8" type="ORF">OSTLU_26731</name>
</gene>
<dbReference type="HOGENOM" id="CLU_039458_1_0_1"/>
<dbReference type="Gramene" id="ABO99053">
    <property type="protein sequence ID" value="ABO99053"/>
    <property type="gene ID" value="OSTLU_26731"/>
</dbReference>
<evidence type="ECO:0000259" key="7">
    <source>
        <dbReference type="PROSITE" id="PS50135"/>
    </source>
</evidence>
<feature type="region of interest" description="Disordered" evidence="5">
    <location>
        <begin position="407"/>
        <end position="446"/>
    </location>
</feature>
<organism evidence="8 9">
    <name type="scientific">Ostreococcus lucimarinus (strain CCE9901)</name>
    <dbReference type="NCBI Taxonomy" id="436017"/>
    <lineage>
        <taxon>Eukaryota</taxon>
        <taxon>Viridiplantae</taxon>
        <taxon>Chlorophyta</taxon>
        <taxon>Mamiellophyceae</taxon>
        <taxon>Mamiellales</taxon>
        <taxon>Bathycoccaceae</taxon>
        <taxon>Ostreococcus</taxon>
    </lineage>
</organism>
<evidence type="ECO:0000256" key="5">
    <source>
        <dbReference type="SAM" id="MobiDB-lite"/>
    </source>
</evidence>
<keyword evidence="1" id="KW-0479">Metal-binding</keyword>
<evidence type="ECO:0000313" key="9">
    <source>
        <dbReference type="Proteomes" id="UP000001568"/>
    </source>
</evidence>
<dbReference type="PANTHER" id="PTHR15898">
    <property type="entry name" value="BIFUNCTIONAL APOPTOSIS REGULATOR"/>
    <property type="match status" value="1"/>
</dbReference>
<protein>
    <recommendedName>
        <fullName evidence="10">RING-type domain-containing protein</fullName>
    </recommendedName>
</protein>
<dbReference type="OrthoDB" id="6270329at2759"/>
<dbReference type="GeneID" id="5004829"/>
<sequence>MSASRAHGVADKQCPVCRELCVKPAALPCGHVACLWCTHCSMSSLGESTCALCRNEFTALPALSRALENHHMWCDPRAFCERLKEARKEDVERGHKSPKFEVCVVAAAANDDARSKLISFDASVVGVVDDDRDMADVVLKALEETECGGMFEEMRMFDASAGEGVAAFHACCCPSRTEVVSCGELASRPVVCQQCGTLYERAHADALTAKAGEGNEWCFCGGTRPPTRVIFSLKEDIESAYPKDFVDASRKRCDQALAECLVALEREAELKANVEGDVDDVDAKDETVSTSTHIDVGGARTLVFDHETFTHFGVGCDFCGVYPIVGPRYQCAECKDSEFMGFDLCAKCMQNVFEHPERKRDYRFAQNHTDAHEMVLVRPRPTMVHVMKSLHPELSANQIIQWLDNQATASREAEAEAAEDEAQAAEADASESDEPEEGDMTEDEHQ</sequence>